<gene>
    <name evidence="1" type="ORF">QL112_003835</name>
</gene>
<organism evidence="1 2">
    <name type="scientific">Xenorhabdus griffiniae</name>
    <dbReference type="NCBI Taxonomy" id="351672"/>
    <lineage>
        <taxon>Bacteria</taxon>
        <taxon>Pseudomonadati</taxon>
        <taxon>Pseudomonadota</taxon>
        <taxon>Gammaproteobacteria</taxon>
        <taxon>Enterobacterales</taxon>
        <taxon>Morganellaceae</taxon>
        <taxon>Xenorhabdus</taxon>
    </lineage>
</organism>
<dbReference type="EMBL" id="CP133647">
    <property type="protein sequence ID" value="WNH02860.1"/>
    <property type="molecule type" value="Genomic_DNA"/>
</dbReference>
<dbReference type="Proteomes" id="UP001300348">
    <property type="component" value="Chromosome"/>
</dbReference>
<accession>A0ABY9XJR8</accession>
<name>A0ABY9XJR8_9GAMM</name>
<sequence>MNPEIISADYRLEVDLKKCAMDISINGLDIFSYYGNGPINTLIGVGEYLKSKENKIKFTTWPSNNSKDIFDSDSICNLTLKSRNRFEDENYSDFFKIKYSPNENIDHNTSEKSINIIVMNKYWGNVSKKENIHHDSDNYYYEYTQTFDIINDFPEWKWVNSYKISDNIKNTSSLSQPYQALLESAYEEYWSFLQSKDLSKLKKIHSEMLNESVMANGGTIESYFLSLGLDETTNNSEVELLPLKFEELEIVLDGRVIYMEPSPLRYLNKEKDTTLFIFPKFRFDGNKFIVTR</sequence>
<keyword evidence="2" id="KW-1185">Reference proteome</keyword>
<dbReference type="RefSeq" id="WP_189759519.1">
    <property type="nucleotide sequence ID" value="NZ_CAWPOQ010000224.1"/>
</dbReference>
<evidence type="ECO:0000313" key="2">
    <source>
        <dbReference type="Proteomes" id="UP001300348"/>
    </source>
</evidence>
<proteinExistence type="predicted"/>
<dbReference type="GeneID" id="88854658"/>
<evidence type="ECO:0000313" key="1">
    <source>
        <dbReference type="EMBL" id="WNH02860.1"/>
    </source>
</evidence>
<reference evidence="1 2" key="1">
    <citation type="journal article" date="2023" name="Access Microbiol">
        <title>The genome of a steinernematid-associated Pseudomonas piscis bacterium encodes the biosynthesis of insect toxins.</title>
        <authorList>
            <person name="Awori R.M."/>
            <person name="Hendre P."/>
            <person name="Amugune N.O."/>
        </authorList>
    </citation>
    <scope>NUCLEOTIDE SEQUENCE [LARGE SCALE GENOMIC DNA]</scope>
    <source>
        <strain evidence="1 2">97</strain>
    </source>
</reference>
<protein>
    <submittedName>
        <fullName evidence="1">Uncharacterized protein</fullName>
    </submittedName>
</protein>